<accession>A0ACC8X8J1</accession>
<dbReference type="Proteomes" id="UP000188605">
    <property type="component" value="Unassembled WGS sequence"/>
</dbReference>
<comment type="caution">
    <text evidence="1">The sequence shown here is derived from an EMBL/GenBank/DDBJ whole genome shotgun (WGS) entry which is preliminary data.</text>
</comment>
<dbReference type="EMBL" id="LJDB01000091">
    <property type="protein sequence ID" value="ONI38262.1"/>
    <property type="molecule type" value="Genomic_DNA"/>
</dbReference>
<protein>
    <submittedName>
        <fullName evidence="1">Uncharacterized protein</fullName>
    </submittedName>
</protein>
<gene>
    <name evidence="1" type="ORF">AN396_11165</name>
</gene>
<proteinExistence type="predicted"/>
<sequence>MKKLITKVLLATGIISTMLVGCSSSTEESVQTSKVNNVEGASSISSAKSIHLYNGKIEIDAALKAYAEVYKEQTGIEVVVESIGGGADVMGTLKGYVAADNMPDIFVFNGTGDYSSLEDQFADLSNEPWVNDTDVEFFGNDGEVVGFPYAIEGYGLSYNKDLLDKAGIDPATLTSYSAYEEAFAKLDGMKEELGISAVLSMAASVSSGITWSTGGHNFGSYLATGLDPSDTSIIDGLNAGITPDRARLDQYAKFVDLLFDYSDEYVLISGFYDDQIALWADQEAVFIHQGNWIDPNLVREGITFEVGIAPSAFLEEETDGILAGAPSWWGVYKDSELLQEAKDFLTALATTPEGAKCLVTDAGMISPFKSTTVLPTTPLAKDLQKWVAAGKTYPWHWSNMPDGYDQNKLGPIFELLATDAIDAVMFADMIEATIAVN</sequence>
<keyword evidence="2" id="KW-1185">Reference proteome</keyword>
<evidence type="ECO:0000313" key="2">
    <source>
        <dbReference type="Proteomes" id="UP000188605"/>
    </source>
</evidence>
<reference evidence="1" key="1">
    <citation type="submission" date="2016-08" db="EMBL/GenBank/DDBJ databases">
        <authorList>
            <person name="Ngugi D.K."/>
            <person name="Miyake S."/>
            <person name="Stingl U."/>
        </authorList>
    </citation>
    <scope>NUCLEOTIDE SEQUENCE</scope>
    <source>
        <strain evidence="1">SCG-B11WGA-EpuloA1</strain>
    </source>
</reference>
<name>A0ACC8X8J1_9FIRM</name>
<organism evidence="1 2">
    <name type="scientific">Candidatus Epulonipiscium fishelsonii</name>
    <dbReference type="NCBI Taxonomy" id="77094"/>
    <lineage>
        <taxon>Bacteria</taxon>
        <taxon>Bacillati</taxon>
        <taxon>Bacillota</taxon>
        <taxon>Clostridia</taxon>
        <taxon>Lachnospirales</taxon>
        <taxon>Lachnospiraceae</taxon>
        <taxon>Candidatus Epulonipiscium</taxon>
    </lineage>
</organism>
<evidence type="ECO:0000313" key="1">
    <source>
        <dbReference type="EMBL" id="ONI38262.1"/>
    </source>
</evidence>